<comment type="catalytic activity">
    <reaction evidence="6">
        <text>guanosine(527) in 16S rRNA + S-adenosyl-L-methionine = N(7)-methylguanosine(527) in 16S rRNA + S-adenosyl-L-homocysteine</text>
        <dbReference type="Rhea" id="RHEA:42732"/>
        <dbReference type="Rhea" id="RHEA-COMP:10209"/>
        <dbReference type="Rhea" id="RHEA-COMP:10210"/>
        <dbReference type="ChEBI" id="CHEBI:57856"/>
        <dbReference type="ChEBI" id="CHEBI:59789"/>
        <dbReference type="ChEBI" id="CHEBI:74269"/>
        <dbReference type="ChEBI" id="CHEBI:74480"/>
        <dbReference type="EC" id="2.1.1.170"/>
    </reaction>
</comment>
<dbReference type="Pfam" id="PF02527">
    <property type="entry name" value="GidB"/>
    <property type="match status" value="1"/>
</dbReference>
<dbReference type="CDD" id="cd02440">
    <property type="entry name" value="AdoMet_MTases"/>
    <property type="match status" value="1"/>
</dbReference>
<feature type="binding site" evidence="6">
    <location>
        <position position="67"/>
    </location>
    <ligand>
        <name>S-adenosyl-L-methionine</name>
        <dbReference type="ChEBI" id="CHEBI:59789"/>
    </ligand>
</feature>
<dbReference type="NCBIfam" id="TIGR00138">
    <property type="entry name" value="rsmG_gidB"/>
    <property type="match status" value="1"/>
</dbReference>
<proteinExistence type="inferred from homology"/>
<feature type="binding site" evidence="6">
    <location>
        <position position="62"/>
    </location>
    <ligand>
        <name>S-adenosyl-L-methionine</name>
        <dbReference type="ChEBI" id="CHEBI:59789"/>
    </ligand>
</feature>
<organism evidence="7 8">
    <name type="scientific">Candidatus Marimicrobium litorale</name>
    <dbReference type="NCBI Taxonomy" id="2518991"/>
    <lineage>
        <taxon>Bacteria</taxon>
        <taxon>Pseudomonadati</taxon>
        <taxon>Pseudomonadota</taxon>
        <taxon>Gammaproteobacteria</taxon>
        <taxon>Cellvibrionales</taxon>
        <taxon>Halieaceae</taxon>
        <taxon>Marimicrobium</taxon>
    </lineage>
</organism>
<keyword evidence="4 6" id="KW-0808">Transferase</keyword>
<dbReference type="InterPro" id="IPR003682">
    <property type="entry name" value="rRNA_ssu_MeTfrase_G"/>
</dbReference>
<reference evidence="7" key="1">
    <citation type="submission" date="2019-02" db="EMBL/GenBank/DDBJ databases">
        <authorList>
            <person name="Li S.-H."/>
        </authorList>
    </citation>
    <scope>NUCLEOTIDE SEQUENCE</scope>
    <source>
        <strain evidence="7">IMCC11814</strain>
    </source>
</reference>
<dbReference type="Gene3D" id="3.40.50.150">
    <property type="entry name" value="Vaccinia Virus protein VP39"/>
    <property type="match status" value="1"/>
</dbReference>
<comment type="similarity">
    <text evidence="6">Belongs to the methyltransferase superfamily. RNA methyltransferase RsmG family.</text>
</comment>
<dbReference type="InterPro" id="IPR029063">
    <property type="entry name" value="SAM-dependent_MTases_sf"/>
</dbReference>
<keyword evidence="3 6" id="KW-0489">Methyltransferase</keyword>
<keyword evidence="2 6" id="KW-0698">rRNA processing</keyword>
<dbReference type="PANTHER" id="PTHR31760">
    <property type="entry name" value="S-ADENOSYL-L-METHIONINE-DEPENDENT METHYLTRANSFERASES SUPERFAMILY PROTEIN"/>
    <property type="match status" value="1"/>
</dbReference>
<evidence type="ECO:0000256" key="2">
    <source>
        <dbReference type="ARBA" id="ARBA00022552"/>
    </source>
</evidence>
<evidence type="ECO:0000256" key="5">
    <source>
        <dbReference type="ARBA" id="ARBA00022691"/>
    </source>
</evidence>
<comment type="subcellular location">
    <subcellularLocation>
        <location evidence="6">Cytoplasm</location>
    </subcellularLocation>
</comment>
<comment type="function">
    <text evidence="6">Specifically methylates the N7 position of guanine in position 527 of 16S rRNA.</text>
</comment>
<evidence type="ECO:0000256" key="1">
    <source>
        <dbReference type="ARBA" id="ARBA00022490"/>
    </source>
</evidence>
<gene>
    <name evidence="6 7" type="primary">rsmG</name>
    <name evidence="7" type="ORF">EYC82_12725</name>
</gene>
<dbReference type="Proteomes" id="UP001143304">
    <property type="component" value="Unassembled WGS sequence"/>
</dbReference>
<comment type="caution">
    <text evidence="7">The sequence shown here is derived from an EMBL/GenBank/DDBJ whole genome shotgun (WGS) entry which is preliminary data.</text>
</comment>
<name>A0ABT3T7H6_9GAMM</name>
<evidence type="ECO:0000256" key="6">
    <source>
        <dbReference type="HAMAP-Rule" id="MF_00074"/>
    </source>
</evidence>
<dbReference type="HAMAP" id="MF_00074">
    <property type="entry name" value="16SrRNA_methyltr_G"/>
    <property type="match status" value="1"/>
</dbReference>
<protein>
    <recommendedName>
        <fullName evidence="6">Ribosomal RNA small subunit methyltransferase G</fullName>
        <ecNumber evidence="6">2.1.1.170</ecNumber>
    </recommendedName>
    <alternativeName>
        <fullName evidence="6">16S rRNA 7-methylguanosine methyltransferase</fullName>
        <shortName evidence="6">16S rRNA m7G methyltransferase</shortName>
    </alternativeName>
</protein>
<evidence type="ECO:0000313" key="7">
    <source>
        <dbReference type="EMBL" id="MCX2978223.1"/>
    </source>
</evidence>
<keyword evidence="8" id="KW-1185">Reference proteome</keyword>
<evidence type="ECO:0000313" key="8">
    <source>
        <dbReference type="Proteomes" id="UP001143304"/>
    </source>
</evidence>
<dbReference type="EMBL" id="SHNO01000001">
    <property type="protein sequence ID" value="MCX2978223.1"/>
    <property type="molecule type" value="Genomic_DNA"/>
</dbReference>
<keyword evidence="5 6" id="KW-0949">S-adenosyl-L-methionine</keyword>
<dbReference type="PIRSF" id="PIRSF003078">
    <property type="entry name" value="GidB"/>
    <property type="match status" value="1"/>
</dbReference>
<dbReference type="SUPFAM" id="SSF53335">
    <property type="entry name" value="S-adenosyl-L-methionine-dependent methyltransferases"/>
    <property type="match status" value="1"/>
</dbReference>
<comment type="caution">
    <text evidence="6">Lacks conserved residue(s) required for the propagation of feature annotation.</text>
</comment>
<dbReference type="PANTHER" id="PTHR31760:SF0">
    <property type="entry name" value="S-ADENOSYL-L-METHIONINE-DEPENDENT METHYLTRANSFERASES SUPERFAMILY PROTEIN"/>
    <property type="match status" value="1"/>
</dbReference>
<feature type="binding site" evidence="6">
    <location>
        <begin position="113"/>
        <end position="114"/>
    </location>
    <ligand>
        <name>S-adenosyl-L-methionine</name>
        <dbReference type="ChEBI" id="CHEBI:59789"/>
    </ligand>
</feature>
<accession>A0ABT3T7H6</accession>
<evidence type="ECO:0000256" key="3">
    <source>
        <dbReference type="ARBA" id="ARBA00022603"/>
    </source>
</evidence>
<sequence length="196" mass="21434">MGINPEHDQLEQLQAYQALLARWNNTFNLTAVRDEGQMVTRHLLDSLSVLPYLHSGPCIDVGTGAGLPGIPLAIMRPEQPVHLLDSNGKKTRFLFQVKTALSLDNIVVHQARVESFQPGSPFVSVISRAFASLQEMVRGCRHLVAPGGRLLAMKGASPGLELQACASERIDAVVHALNVPDLNEQRHLVEIRLQPG</sequence>
<feature type="binding site" evidence="6">
    <location>
        <position position="128"/>
    </location>
    <ligand>
        <name>S-adenosyl-L-methionine</name>
        <dbReference type="ChEBI" id="CHEBI:59789"/>
    </ligand>
</feature>
<dbReference type="EC" id="2.1.1.170" evidence="6"/>
<keyword evidence="1 6" id="KW-0963">Cytoplasm</keyword>
<evidence type="ECO:0000256" key="4">
    <source>
        <dbReference type="ARBA" id="ARBA00022679"/>
    </source>
</evidence>